<dbReference type="PANTHER" id="PTHR46268:SF6">
    <property type="entry name" value="UNIVERSAL STRESS PROTEIN UP12"/>
    <property type="match status" value="1"/>
</dbReference>
<accession>A0A1F6D298</accession>
<comment type="subcellular location">
    <subcellularLocation>
        <location evidence="2">Cytoplasm</location>
    </subcellularLocation>
</comment>
<feature type="domain" description="UspA" evidence="3">
    <location>
        <begin position="1"/>
        <end position="140"/>
    </location>
</feature>
<dbReference type="PRINTS" id="PR01438">
    <property type="entry name" value="UNVRSLSTRESS"/>
</dbReference>
<name>A0A1F6D298_HANXR</name>
<dbReference type="GO" id="GO:0005737">
    <property type="term" value="C:cytoplasm"/>
    <property type="evidence" value="ECO:0007669"/>
    <property type="project" value="UniProtKB-SubCell"/>
</dbReference>
<sequence length="140" mass="15511">MYKKILVGYDGSEGSKTALLHAVSLAKELGSEVWALWVKGSLPHYPETVDEIEEEREAANGFFQRITEDLRSISADQEVEIHEDTRPGHPAQTIANYAEEGAFDLIVLGHKGHSGLWGRFLGHTTDKVSENAHCSVLIVR</sequence>
<dbReference type="InterPro" id="IPR006016">
    <property type="entry name" value="UspA"/>
</dbReference>
<comment type="similarity">
    <text evidence="1 2">Belongs to the universal stress protein A family.</text>
</comment>
<dbReference type="SUPFAM" id="SSF52402">
    <property type="entry name" value="Adenine nucleotide alpha hydrolases-like"/>
    <property type="match status" value="1"/>
</dbReference>
<proteinExistence type="inferred from homology"/>
<evidence type="ECO:0000259" key="3">
    <source>
        <dbReference type="Pfam" id="PF00582"/>
    </source>
</evidence>
<dbReference type="EMBL" id="MFKF01000078">
    <property type="protein sequence ID" value="OGG55431.1"/>
    <property type="molecule type" value="Genomic_DNA"/>
</dbReference>
<dbReference type="CDD" id="cd00293">
    <property type="entry name" value="USP-like"/>
    <property type="match status" value="1"/>
</dbReference>
<dbReference type="Gene3D" id="3.40.50.620">
    <property type="entry name" value="HUPs"/>
    <property type="match status" value="1"/>
</dbReference>
<protein>
    <recommendedName>
        <fullName evidence="2">Universal stress protein</fullName>
    </recommendedName>
</protein>
<evidence type="ECO:0000256" key="2">
    <source>
        <dbReference type="PIRNR" id="PIRNR006276"/>
    </source>
</evidence>
<evidence type="ECO:0000313" key="5">
    <source>
        <dbReference type="Proteomes" id="UP000178606"/>
    </source>
</evidence>
<reference evidence="4 5" key="1">
    <citation type="journal article" date="2016" name="Nat. Commun.">
        <title>Thousands of microbial genomes shed light on interconnected biogeochemical processes in an aquifer system.</title>
        <authorList>
            <person name="Anantharaman K."/>
            <person name="Brown C.T."/>
            <person name="Hug L.A."/>
            <person name="Sharon I."/>
            <person name="Castelle C.J."/>
            <person name="Probst A.J."/>
            <person name="Thomas B.C."/>
            <person name="Singh A."/>
            <person name="Wilkins M.J."/>
            <person name="Karaoz U."/>
            <person name="Brodie E.L."/>
            <person name="Williams K.H."/>
            <person name="Hubbard S.S."/>
            <person name="Banfield J.F."/>
        </authorList>
    </citation>
    <scope>NUCLEOTIDE SEQUENCE [LARGE SCALE GENOMIC DNA]</scope>
    <source>
        <strain evidence="5">RIFCSPLOWO2_12_FULL_64_10</strain>
    </source>
</reference>
<gene>
    <name evidence="4" type="ORF">A3F84_06030</name>
</gene>
<comment type="caution">
    <text evidence="4">The sequence shown here is derived from an EMBL/GenBank/DDBJ whole genome shotgun (WGS) entry which is preliminary data.</text>
</comment>
<dbReference type="InterPro" id="IPR006015">
    <property type="entry name" value="Universal_stress_UspA"/>
</dbReference>
<dbReference type="Pfam" id="PF00582">
    <property type="entry name" value="Usp"/>
    <property type="match status" value="1"/>
</dbReference>
<dbReference type="Proteomes" id="UP000178606">
    <property type="component" value="Unassembled WGS sequence"/>
</dbReference>
<keyword evidence="2" id="KW-0963">Cytoplasm</keyword>
<dbReference type="PIRSF" id="PIRSF006276">
    <property type="entry name" value="UspA"/>
    <property type="match status" value="1"/>
</dbReference>
<evidence type="ECO:0000256" key="1">
    <source>
        <dbReference type="ARBA" id="ARBA00008791"/>
    </source>
</evidence>
<organism evidence="4 5">
    <name type="scientific">Handelsmanbacteria sp. (strain RIFCSPLOWO2_12_FULL_64_10)</name>
    <dbReference type="NCBI Taxonomy" id="1817868"/>
    <lineage>
        <taxon>Bacteria</taxon>
        <taxon>Candidatus Handelsmaniibacteriota</taxon>
    </lineage>
</organism>
<dbReference type="AlphaFoldDB" id="A0A1F6D298"/>
<evidence type="ECO:0000313" key="4">
    <source>
        <dbReference type="EMBL" id="OGG55431.1"/>
    </source>
</evidence>
<dbReference type="PANTHER" id="PTHR46268">
    <property type="entry name" value="STRESS RESPONSE PROTEIN NHAX"/>
    <property type="match status" value="1"/>
</dbReference>
<dbReference type="InterPro" id="IPR014729">
    <property type="entry name" value="Rossmann-like_a/b/a_fold"/>
</dbReference>